<dbReference type="InterPro" id="IPR036259">
    <property type="entry name" value="MFS_trans_sf"/>
</dbReference>
<dbReference type="GO" id="GO:0005886">
    <property type="term" value="C:plasma membrane"/>
    <property type="evidence" value="ECO:0007669"/>
    <property type="project" value="UniProtKB-SubCell"/>
</dbReference>
<dbReference type="InterPro" id="IPR011701">
    <property type="entry name" value="MFS"/>
</dbReference>
<comment type="subcellular location">
    <subcellularLocation>
        <location evidence="1">Cell membrane</location>
        <topology evidence="1">Multi-pass membrane protein</topology>
    </subcellularLocation>
</comment>
<evidence type="ECO:0000256" key="5">
    <source>
        <dbReference type="ARBA" id="ARBA00023136"/>
    </source>
</evidence>
<sequence length="395" mass="40701">MSALADPRFRRLLAGHSLSSFGDSALYLSLGIWAKDLTGENSAAGVVFLFLSIPVFFTPFAGHLVDRLRRRPLLIVVNTVAGLGVLALLGVRSEADLWIVYAVAFGYGVAFALLRPAQIGLVKLILPGEDLAGANAAIRTIGEGTRLLSPLAGAAVYTAIGGHALAVIDALTFAVAVVVLLTLRVEEPAPTPPQEREPFRREIMAGARQIARTPLAALTTAAVAASFAVIGLLDTVDFAVIEFGLGLPTSFFGVLMSVQGAGGICGGLTVAGMIRRYGEARTVSAGLLLGAVGTALLAASSLPVVIAGFALIGCGVPWLVVGYTTAWQRSTPQEVLGRVAAAADLSMIGPQTISIALGAALIAAVDYRVLLAVCCAVLTLSGAVLLRRAPRLATV</sequence>
<dbReference type="Pfam" id="PF07690">
    <property type="entry name" value="MFS_1"/>
    <property type="match status" value="1"/>
</dbReference>
<protein>
    <submittedName>
        <fullName evidence="7">MFS transporter</fullName>
    </submittedName>
</protein>
<reference evidence="7" key="2">
    <citation type="submission" date="2023-01" db="EMBL/GenBank/DDBJ databases">
        <authorList>
            <person name="Sun Q."/>
            <person name="Evtushenko L."/>
        </authorList>
    </citation>
    <scope>NUCLEOTIDE SEQUENCE</scope>
    <source>
        <strain evidence="7">VKM Ac-2007</strain>
    </source>
</reference>
<evidence type="ECO:0000256" key="1">
    <source>
        <dbReference type="ARBA" id="ARBA00004651"/>
    </source>
</evidence>
<feature type="transmembrane region" description="Helical" evidence="6">
    <location>
        <begin position="97"/>
        <end position="114"/>
    </location>
</feature>
<feature type="transmembrane region" description="Helical" evidence="6">
    <location>
        <begin position="72"/>
        <end position="91"/>
    </location>
</feature>
<name>A0A9W6I434_9ACTN</name>
<dbReference type="PANTHER" id="PTHR23513:SF6">
    <property type="entry name" value="MAJOR FACILITATOR SUPERFAMILY ASSOCIATED DOMAIN-CONTAINING PROTEIN"/>
    <property type="match status" value="1"/>
</dbReference>
<keyword evidence="5 6" id="KW-0472">Membrane</keyword>
<keyword evidence="2" id="KW-1003">Cell membrane</keyword>
<dbReference type="AlphaFoldDB" id="A0A9W6I434"/>
<accession>A0A9W6I434</accession>
<dbReference type="RefSeq" id="WP_271219700.1">
    <property type="nucleotide sequence ID" value="NZ_BAAAVD010000049.1"/>
</dbReference>
<feature type="transmembrane region" description="Helical" evidence="6">
    <location>
        <begin position="282"/>
        <end position="299"/>
    </location>
</feature>
<evidence type="ECO:0000313" key="8">
    <source>
        <dbReference type="Proteomes" id="UP001143474"/>
    </source>
</evidence>
<evidence type="ECO:0000256" key="4">
    <source>
        <dbReference type="ARBA" id="ARBA00022989"/>
    </source>
</evidence>
<evidence type="ECO:0000256" key="3">
    <source>
        <dbReference type="ARBA" id="ARBA00022692"/>
    </source>
</evidence>
<feature type="transmembrane region" description="Helical" evidence="6">
    <location>
        <begin position="12"/>
        <end position="34"/>
    </location>
</feature>
<dbReference type="Proteomes" id="UP001143474">
    <property type="component" value="Unassembled WGS sequence"/>
</dbReference>
<dbReference type="GO" id="GO:0022857">
    <property type="term" value="F:transmembrane transporter activity"/>
    <property type="evidence" value="ECO:0007669"/>
    <property type="project" value="InterPro"/>
</dbReference>
<dbReference type="SUPFAM" id="SSF103473">
    <property type="entry name" value="MFS general substrate transporter"/>
    <property type="match status" value="1"/>
</dbReference>
<feature type="transmembrane region" description="Helical" evidence="6">
    <location>
        <begin position="245"/>
        <end position="270"/>
    </location>
</feature>
<proteinExistence type="predicted"/>
<feature type="transmembrane region" description="Helical" evidence="6">
    <location>
        <begin position="46"/>
        <end position="65"/>
    </location>
</feature>
<keyword evidence="4 6" id="KW-1133">Transmembrane helix</keyword>
<evidence type="ECO:0000256" key="6">
    <source>
        <dbReference type="SAM" id="Phobius"/>
    </source>
</evidence>
<organism evidence="7 8">
    <name type="scientific">Streptosporangium carneum</name>
    <dbReference type="NCBI Taxonomy" id="47481"/>
    <lineage>
        <taxon>Bacteria</taxon>
        <taxon>Bacillati</taxon>
        <taxon>Actinomycetota</taxon>
        <taxon>Actinomycetes</taxon>
        <taxon>Streptosporangiales</taxon>
        <taxon>Streptosporangiaceae</taxon>
        <taxon>Streptosporangium</taxon>
    </lineage>
</organism>
<keyword evidence="3 6" id="KW-0812">Transmembrane</keyword>
<reference evidence="7" key="1">
    <citation type="journal article" date="2014" name="Int. J. Syst. Evol. Microbiol.">
        <title>Complete genome sequence of Corynebacterium casei LMG S-19264T (=DSM 44701T), isolated from a smear-ripened cheese.</title>
        <authorList>
            <consortium name="US DOE Joint Genome Institute (JGI-PGF)"/>
            <person name="Walter F."/>
            <person name="Albersmeier A."/>
            <person name="Kalinowski J."/>
            <person name="Ruckert C."/>
        </authorList>
    </citation>
    <scope>NUCLEOTIDE SEQUENCE</scope>
    <source>
        <strain evidence="7">VKM Ac-2007</strain>
    </source>
</reference>
<dbReference type="Gene3D" id="1.20.1250.20">
    <property type="entry name" value="MFS general substrate transporter like domains"/>
    <property type="match status" value="1"/>
</dbReference>
<dbReference type="CDD" id="cd06173">
    <property type="entry name" value="MFS_MefA_like"/>
    <property type="match status" value="1"/>
</dbReference>
<keyword evidence="8" id="KW-1185">Reference proteome</keyword>
<dbReference type="EMBL" id="BSEV01000011">
    <property type="protein sequence ID" value="GLK11313.1"/>
    <property type="molecule type" value="Genomic_DNA"/>
</dbReference>
<gene>
    <name evidence="7" type="ORF">GCM10017600_47200</name>
</gene>
<evidence type="ECO:0000313" key="7">
    <source>
        <dbReference type="EMBL" id="GLK11313.1"/>
    </source>
</evidence>
<dbReference type="PANTHER" id="PTHR23513">
    <property type="entry name" value="INTEGRAL MEMBRANE EFFLUX PROTEIN-RELATED"/>
    <property type="match status" value="1"/>
</dbReference>
<feature type="transmembrane region" description="Helical" evidence="6">
    <location>
        <begin position="369"/>
        <end position="386"/>
    </location>
</feature>
<evidence type="ECO:0000256" key="2">
    <source>
        <dbReference type="ARBA" id="ARBA00022475"/>
    </source>
</evidence>
<comment type="caution">
    <text evidence="7">The sequence shown here is derived from an EMBL/GenBank/DDBJ whole genome shotgun (WGS) entry which is preliminary data.</text>
</comment>
<feature type="transmembrane region" description="Helical" evidence="6">
    <location>
        <begin position="210"/>
        <end position="233"/>
    </location>
</feature>